<evidence type="ECO:0000256" key="2">
    <source>
        <dbReference type="ARBA" id="ARBA00005417"/>
    </source>
</evidence>
<dbReference type="SMART" id="SM00382">
    <property type="entry name" value="AAA"/>
    <property type="match status" value="1"/>
</dbReference>
<keyword evidence="6" id="KW-0046">Antibiotic resistance</keyword>
<keyword evidence="4" id="KW-0547">Nucleotide-binding</keyword>
<evidence type="ECO:0000256" key="3">
    <source>
        <dbReference type="ARBA" id="ARBA00022448"/>
    </source>
</evidence>
<dbReference type="InterPro" id="IPR003593">
    <property type="entry name" value="AAA+_ATPase"/>
</dbReference>
<dbReference type="CDD" id="cd03230">
    <property type="entry name" value="ABC_DR_subfamily_A"/>
    <property type="match status" value="1"/>
</dbReference>
<dbReference type="InterPro" id="IPR027417">
    <property type="entry name" value="P-loop_NTPase"/>
</dbReference>
<dbReference type="InterPro" id="IPR050763">
    <property type="entry name" value="ABC_transporter_ATP-binding"/>
</dbReference>
<dbReference type="EMBL" id="JAWLUM010000004">
    <property type="protein sequence ID" value="MDV7136572.1"/>
    <property type="molecule type" value="Genomic_DNA"/>
</dbReference>
<gene>
    <name evidence="8" type="ORF">R4198_23000</name>
</gene>
<dbReference type="Pfam" id="PF00005">
    <property type="entry name" value="ABC_tran"/>
    <property type="match status" value="1"/>
</dbReference>
<keyword evidence="3" id="KW-0813">Transport</keyword>
<organism evidence="8 9">
    <name type="scientific">Williamsia marianensis</name>
    <dbReference type="NCBI Taxonomy" id="85044"/>
    <lineage>
        <taxon>Bacteria</taxon>
        <taxon>Bacillati</taxon>
        <taxon>Actinomycetota</taxon>
        <taxon>Actinomycetes</taxon>
        <taxon>Mycobacteriales</taxon>
        <taxon>Nocardiaceae</taxon>
        <taxon>Williamsia</taxon>
    </lineage>
</organism>
<dbReference type="PANTHER" id="PTHR42711">
    <property type="entry name" value="ABC TRANSPORTER ATP-BINDING PROTEIN"/>
    <property type="match status" value="1"/>
</dbReference>
<dbReference type="PANTHER" id="PTHR42711:SF5">
    <property type="entry name" value="ABC TRANSPORTER ATP-BINDING PROTEIN NATA"/>
    <property type="match status" value="1"/>
</dbReference>
<dbReference type="InterPro" id="IPR003439">
    <property type="entry name" value="ABC_transporter-like_ATP-bd"/>
</dbReference>
<dbReference type="Proteomes" id="UP001185792">
    <property type="component" value="Unassembled WGS sequence"/>
</dbReference>
<sequence>MDDPITIIDLEKRYGTTRALDGLTMAVAAGSVHGFLGPNGSGKSTTLRILLGLAREDAGSVRVFGYHPWRHAGLVNTRLAYVPGDVSLWPSLTGGEVLNLLGEVHGNVNLTRRAQLVDRFDLDPTKKTRSYSQGNRQKVALVSALSFDAELLILDEPTTGLDPVMEAVFRQCIEERRDAGTTVLLSSHMLAEVEALCDSVTIIRAGRTVESGTLQQFRRLTRLVVRAELIGSGAALRMVSGVHDVEITGSTFSCTVDRDRLTNLLGRLADIGVGDLSVTPLALEDLFLRDYPDTSQQPAPT</sequence>
<keyword evidence="5 8" id="KW-0067">ATP-binding</keyword>
<reference evidence="8 9" key="1">
    <citation type="submission" date="2023-10" db="EMBL/GenBank/DDBJ databases">
        <title>Development of a sustainable strategy for remediation of hydrocarbon-contaminated territories based on the waste exchange concept.</title>
        <authorList>
            <person name="Krivoruchko A."/>
        </authorList>
    </citation>
    <scope>NUCLEOTIDE SEQUENCE [LARGE SCALE GENOMIC DNA]</scope>
    <source>
        <strain evidence="8 9">IEGM 1236</strain>
    </source>
</reference>
<feature type="domain" description="ABC transporter" evidence="7">
    <location>
        <begin position="5"/>
        <end position="230"/>
    </location>
</feature>
<dbReference type="RefSeq" id="WP_317714557.1">
    <property type="nucleotide sequence ID" value="NZ_JAWLUM010000004.1"/>
</dbReference>
<comment type="caution">
    <text evidence="8">The sequence shown here is derived from an EMBL/GenBank/DDBJ whole genome shotgun (WGS) entry which is preliminary data.</text>
</comment>
<keyword evidence="9" id="KW-1185">Reference proteome</keyword>
<dbReference type="PROSITE" id="PS00211">
    <property type="entry name" value="ABC_TRANSPORTER_1"/>
    <property type="match status" value="1"/>
</dbReference>
<accession>A0ABU4F119</accession>
<evidence type="ECO:0000313" key="8">
    <source>
        <dbReference type="EMBL" id="MDV7136572.1"/>
    </source>
</evidence>
<proteinExistence type="inferred from homology"/>
<dbReference type="Gene3D" id="3.40.50.300">
    <property type="entry name" value="P-loop containing nucleotide triphosphate hydrolases"/>
    <property type="match status" value="1"/>
</dbReference>
<dbReference type="InterPro" id="IPR017871">
    <property type="entry name" value="ABC_transporter-like_CS"/>
</dbReference>
<dbReference type="PROSITE" id="PS50893">
    <property type="entry name" value="ABC_TRANSPORTER_2"/>
    <property type="match status" value="1"/>
</dbReference>
<protein>
    <submittedName>
        <fullName evidence="8">ABC transporter ATP-binding protein</fullName>
    </submittedName>
</protein>
<dbReference type="GO" id="GO:0005524">
    <property type="term" value="F:ATP binding"/>
    <property type="evidence" value="ECO:0007669"/>
    <property type="project" value="UniProtKB-KW"/>
</dbReference>
<evidence type="ECO:0000256" key="6">
    <source>
        <dbReference type="ARBA" id="ARBA00023251"/>
    </source>
</evidence>
<name>A0ABU4F119_WILMA</name>
<evidence type="ECO:0000256" key="4">
    <source>
        <dbReference type="ARBA" id="ARBA00022741"/>
    </source>
</evidence>
<evidence type="ECO:0000313" key="9">
    <source>
        <dbReference type="Proteomes" id="UP001185792"/>
    </source>
</evidence>
<evidence type="ECO:0000256" key="1">
    <source>
        <dbReference type="ARBA" id="ARBA00004202"/>
    </source>
</evidence>
<evidence type="ECO:0000256" key="5">
    <source>
        <dbReference type="ARBA" id="ARBA00022840"/>
    </source>
</evidence>
<dbReference type="SUPFAM" id="SSF52540">
    <property type="entry name" value="P-loop containing nucleoside triphosphate hydrolases"/>
    <property type="match status" value="1"/>
</dbReference>
<evidence type="ECO:0000259" key="7">
    <source>
        <dbReference type="PROSITE" id="PS50893"/>
    </source>
</evidence>
<comment type="subcellular location">
    <subcellularLocation>
        <location evidence="1">Cell membrane</location>
        <topology evidence="1">Peripheral membrane protein</topology>
    </subcellularLocation>
</comment>
<comment type="similarity">
    <text evidence="2">Belongs to the ABC transporter superfamily.</text>
</comment>